<dbReference type="AlphaFoldDB" id="A0A653PB99"/>
<evidence type="ECO:0000313" key="1">
    <source>
        <dbReference type="EMBL" id="VXB26983.1"/>
    </source>
</evidence>
<evidence type="ECO:0000313" key="2">
    <source>
        <dbReference type="Proteomes" id="UP000433089"/>
    </source>
</evidence>
<sequence length="43" mass="5085">MWMIIILFIILIGFTGNMVSILRNIQQSNEKIIKLLEENQTHK</sequence>
<reference evidence="1 2" key="1">
    <citation type="submission" date="2019-10" db="EMBL/GenBank/DDBJ databases">
        <authorList>
            <person name="Karimi E."/>
        </authorList>
    </citation>
    <scope>NUCLEOTIDE SEQUENCE [LARGE SCALE GENOMIC DNA]</scope>
    <source>
        <strain evidence="1">Bacillus sp. 348</strain>
    </source>
</reference>
<dbReference type="EMBL" id="CABWLH010000009">
    <property type="protein sequence ID" value="VXB26983.1"/>
    <property type="molecule type" value="Genomic_DNA"/>
</dbReference>
<dbReference type="Proteomes" id="UP000433089">
    <property type="component" value="Unassembled WGS sequence"/>
</dbReference>
<name>A0A653PB99_BACAB</name>
<proteinExistence type="predicted"/>
<organism evidence="1 2">
    <name type="scientific">Bacillus altitudinis</name>
    <dbReference type="NCBI Taxonomy" id="293387"/>
    <lineage>
        <taxon>Bacteria</taxon>
        <taxon>Bacillati</taxon>
        <taxon>Bacillota</taxon>
        <taxon>Bacilli</taxon>
        <taxon>Bacillales</taxon>
        <taxon>Bacillaceae</taxon>
        <taxon>Bacillus</taxon>
    </lineage>
</organism>
<gene>
    <name evidence="1" type="ORF">BACI348_40326</name>
</gene>
<protein>
    <submittedName>
        <fullName evidence="1">Uncharacterized protein</fullName>
    </submittedName>
</protein>
<accession>A0A653PB99</accession>